<dbReference type="SUPFAM" id="SSF52821">
    <property type="entry name" value="Rhodanese/Cell cycle control phosphatase"/>
    <property type="match status" value="1"/>
</dbReference>
<sequence>MTIHWKDIAFHEELLPTPSSMSEIGRSTSQKRTFGQSSAKENPDAISGSKRPKYGSAQNDTSISPVPSNPVEILSPIEVNYSYESNPAVNDSVASRINFIDCDELASLLTSSYSCTLCVPLILDIRSLAAQANLRIQTAVGIPCESRVKLRRALPMLTDFLRARKQCFNTHSQKNYKLDCRLIIICADSSVNEFPVLKDLLHCLVKHLTNDHDLDVRVLKGGFQEFCNAYEHLCEHPLQISPKATDDLNNLSRSKNTEGGEEEEKFKFSLNVSIETSKCTKQVVKYSQLLLPGLGIPVNIKSPITEKSVQPVIDKQISRFEFMNINKQITNPFTNKWGLSQFCLNDNDPGDPKAIFRAQASRILPFLYLGNESDSQNETILRKCGINYILNVTLTTPFLDERRFKCHRLPATDSHSQDLRPYFNTAFQIIEEVRRSGKSVLVHCQAGVSRSPALIIAYLMAYSSMSLLDAYQFVKTRRSVIAPNFAFMGQLFEFESDLTSGRFLRQSNILDPLL</sequence>
<proteinExistence type="inferred from homology"/>
<name>A0AA85JYB6_TRIRE</name>
<evidence type="ECO:0000313" key="10">
    <source>
        <dbReference type="WBParaSite" id="TREG1_48090.1"/>
    </source>
</evidence>
<evidence type="ECO:0000256" key="4">
    <source>
        <dbReference type="ARBA" id="ARBA00022912"/>
    </source>
</evidence>
<keyword evidence="3" id="KW-0378">Hydrolase</keyword>
<dbReference type="InterPro" id="IPR000340">
    <property type="entry name" value="Dual-sp_phosphatase_cat-dom"/>
</dbReference>
<feature type="domain" description="Rhodanese" evidence="8">
    <location>
        <begin position="121"/>
        <end position="235"/>
    </location>
</feature>
<dbReference type="PROSITE" id="PS50206">
    <property type="entry name" value="RHODANESE_3"/>
    <property type="match status" value="1"/>
</dbReference>
<dbReference type="InterPro" id="IPR020422">
    <property type="entry name" value="TYR_PHOSPHATASE_DUAL_dom"/>
</dbReference>
<evidence type="ECO:0000259" key="7">
    <source>
        <dbReference type="PROSITE" id="PS50056"/>
    </source>
</evidence>
<dbReference type="GO" id="GO:0043409">
    <property type="term" value="P:negative regulation of MAPK cascade"/>
    <property type="evidence" value="ECO:0007669"/>
    <property type="project" value="TreeGrafter"/>
</dbReference>
<reference evidence="9" key="1">
    <citation type="submission" date="2022-06" db="EMBL/GenBank/DDBJ databases">
        <authorList>
            <person name="Berger JAMES D."/>
            <person name="Berger JAMES D."/>
        </authorList>
    </citation>
    <scope>NUCLEOTIDE SEQUENCE [LARGE SCALE GENOMIC DNA]</scope>
</reference>
<feature type="domain" description="Tyrosine-protein phosphatase" evidence="6">
    <location>
        <begin position="359"/>
        <end position="500"/>
    </location>
</feature>
<dbReference type="PROSITE" id="PS50056">
    <property type="entry name" value="TYR_PHOSPHATASE_2"/>
    <property type="match status" value="1"/>
</dbReference>
<accession>A0AA85JYB6</accession>
<evidence type="ECO:0000256" key="1">
    <source>
        <dbReference type="ARBA" id="ARBA00008601"/>
    </source>
</evidence>
<dbReference type="Proteomes" id="UP000050795">
    <property type="component" value="Unassembled WGS sequence"/>
</dbReference>
<evidence type="ECO:0000256" key="5">
    <source>
        <dbReference type="SAM" id="MobiDB-lite"/>
    </source>
</evidence>
<dbReference type="Gene3D" id="3.40.250.10">
    <property type="entry name" value="Rhodanese-like domain"/>
    <property type="match status" value="1"/>
</dbReference>
<feature type="compositionally biased region" description="Polar residues" evidence="5">
    <location>
        <begin position="19"/>
        <end position="40"/>
    </location>
</feature>
<keyword evidence="9" id="KW-1185">Reference proteome</keyword>
<dbReference type="PANTHER" id="PTHR10159">
    <property type="entry name" value="DUAL SPECIFICITY PROTEIN PHOSPHATASE"/>
    <property type="match status" value="1"/>
</dbReference>
<evidence type="ECO:0000259" key="8">
    <source>
        <dbReference type="PROSITE" id="PS50206"/>
    </source>
</evidence>
<dbReference type="InterPro" id="IPR000387">
    <property type="entry name" value="Tyr_Pase_dom"/>
</dbReference>
<dbReference type="InterPro" id="IPR001763">
    <property type="entry name" value="Rhodanese-like_dom"/>
</dbReference>
<evidence type="ECO:0000256" key="2">
    <source>
        <dbReference type="ARBA" id="ARBA00013064"/>
    </source>
</evidence>
<dbReference type="GO" id="GO:0008330">
    <property type="term" value="F:protein tyrosine/threonine phosphatase activity"/>
    <property type="evidence" value="ECO:0007669"/>
    <property type="project" value="TreeGrafter"/>
</dbReference>
<dbReference type="GO" id="GO:0033550">
    <property type="term" value="F:MAP kinase tyrosine phosphatase activity"/>
    <property type="evidence" value="ECO:0007669"/>
    <property type="project" value="TreeGrafter"/>
</dbReference>
<feature type="domain" description="Tyrosine specific protein phosphatases" evidence="7">
    <location>
        <begin position="420"/>
        <end position="478"/>
    </location>
</feature>
<dbReference type="PROSITE" id="PS50054">
    <property type="entry name" value="TYR_PHOSPHATASE_DUAL"/>
    <property type="match status" value="1"/>
</dbReference>
<dbReference type="InterPro" id="IPR036873">
    <property type="entry name" value="Rhodanese-like_dom_sf"/>
</dbReference>
<dbReference type="GO" id="GO:0005829">
    <property type="term" value="C:cytosol"/>
    <property type="evidence" value="ECO:0007669"/>
    <property type="project" value="TreeGrafter"/>
</dbReference>
<keyword evidence="4" id="KW-0904">Protein phosphatase</keyword>
<dbReference type="PANTHER" id="PTHR10159:SF528">
    <property type="entry name" value="PUCKERED, ISOFORM A"/>
    <property type="match status" value="1"/>
</dbReference>
<dbReference type="Gene3D" id="3.90.190.10">
    <property type="entry name" value="Protein tyrosine phosphatase superfamily"/>
    <property type="match status" value="1"/>
</dbReference>
<feature type="compositionally biased region" description="Polar residues" evidence="5">
    <location>
        <begin position="56"/>
        <end position="66"/>
    </location>
</feature>
<comment type="similarity">
    <text evidence="1">Belongs to the protein-tyrosine phosphatase family. Non-receptor class dual specificity subfamily.</text>
</comment>
<evidence type="ECO:0000256" key="3">
    <source>
        <dbReference type="ARBA" id="ARBA00022801"/>
    </source>
</evidence>
<organism evidence="9 10">
    <name type="scientific">Trichobilharzia regenti</name>
    <name type="common">Nasal bird schistosome</name>
    <dbReference type="NCBI Taxonomy" id="157069"/>
    <lineage>
        <taxon>Eukaryota</taxon>
        <taxon>Metazoa</taxon>
        <taxon>Spiralia</taxon>
        <taxon>Lophotrochozoa</taxon>
        <taxon>Platyhelminthes</taxon>
        <taxon>Trematoda</taxon>
        <taxon>Digenea</taxon>
        <taxon>Strigeidida</taxon>
        <taxon>Schistosomatoidea</taxon>
        <taxon>Schistosomatidae</taxon>
        <taxon>Trichobilharzia</taxon>
    </lineage>
</organism>
<dbReference type="Pfam" id="PF00782">
    <property type="entry name" value="DSPc"/>
    <property type="match status" value="1"/>
</dbReference>
<feature type="region of interest" description="Disordered" evidence="5">
    <location>
        <begin position="19"/>
        <end position="67"/>
    </location>
</feature>
<dbReference type="SUPFAM" id="SSF52799">
    <property type="entry name" value="(Phosphotyrosine protein) phosphatases II"/>
    <property type="match status" value="1"/>
</dbReference>
<dbReference type="AlphaFoldDB" id="A0AA85JYB6"/>
<protein>
    <recommendedName>
        <fullName evidence="2">protein-tyrosine-phosphatase</fullName>
        <ecNumber evidence="2">3.1.3.48</ecNumber>
    </recommendedName>
</protein>
<dbReference type="EC" id="3.1.3.48" evidence="2"/>
<dbReference type="InterPro" id="IPR029021">
    <property type="entry name" value="Prot-tyrosine_phosphatase-like"/>
</dbReference>
<evidence type="ECO:0000259" key="6">
    <source>
        <dbReference type="PROSITE" id="PS50054"/>
    </source>
</evidence>
<dbReference type="SMART" id="SM00195">
    <property type="entry name" value="DSPc"/>
    <property type="match status" value="1"/>
</dbReference>
<dbReference type="InterPro" id="IPR016130">
    <property type="entry name" value="Tyr_Pase_AS"/>
</dbReference>
<reference evidence="10" key="2">
    <citation type="submission" date="2023-11" db="UniProtKB">
        <authorList>
            <consortium name="WormBaseParasite"/>
        </authorList>
    </citation>
    <scope>IDENTIFICATION</scope>
</reference>
<evidence type="ECO:0000313" key="9">
    <source>
        <dbReference type="Proteomes" id="UP000050795"/>
    </source>
</evidence>
<dbReference type="PROSITE" id="PS00383">
    <property type="entry name" value="TYR_PHOSPHATASE_1"/>
    <property type="match status" value="1"/>
</dbReference>
<dbReference type="WBParaSite" id="TREG1_48090.1">
    <property type="protein sequence ID" value="TREG1_48090.1"/>
    <property type="gene ID" value="TREG1_48090"/>
</dbReference>
<dbReference type="GO" id="GO:0017017">
    <property type="term" value="F:MAP kinase tyrosine/serine/threonine phosphatase activity"/>
    <property type="evidence" value="ECO:0007669"/>
    <property type="project" value="TreeGrafter"/>
</dbReference>